<evidence type="ECO:0000256" key="1">
    <source>
        <dbReference type="SAM" id="MobiDB-lite"/>
    </source>
</evidence>
<dbReference type="HOGENOM" id="CLU_2240901_0_0_1"/>
<reference evidence="2" key="1">
    <citation type="submission" date="2015-04" db="UniProtKB">
        <authorList>
            <consortium name="EnsemblPlants"/>
        </authorList>
    </citation>
    <scope>IDENTIFICATION</scope>
</reference>
<dbReference type="AlphaFoldDB" id="A0A0E0DHB6"/>
<keyword evidence="3" id="KW-1185">Reference proteome</keyword>
<name>A0A0E0DHB6_9ORYZ</name>
<evidence type="ECO:0000313" key="3">
    <source>
        <dbReference type="Proteomes" id="UP000008021"/>
    </source>
</evidence>
<evidence type="ECO:0000313" key="2">
    <source>
        <dbReference type="EnsemblPlants" id="OMERI04G18520.1"/>
    </source>
</evidence>
<protein>
    <submittedName>
        <fullName evidence="2">Uncharacterized protein</fullName>
    </submittedName>
</protein>
<dbReference type="Proteomes" id="UP000008021">
    <property type="component" value="Chromosome 4"/>
</dbReference>
<dbReference type="Gramene" id="OMERI04G18520.1">
    <property type="protein sequence ID" value="OMERI04G18520.1"/>
    <property type="gene ID" value="OMERI04G18520"/>
</dbReference>
<reference evidence="2" key="2">
    <citation type="submission" date="2018-05" db="EMBL/GenBank/DDBJ databases">
        <title>OmerRS3 (Oryza meridionalis Reference Sequence Version 3).</title>
        <authorList>
            <person name="Zhang J."/>
            <person name="Kudrna D."/>
            <person name="Lee S."/>
            <person name="Talag J."/>
            <person name="Welchert J."/>
            <person name="Wing R.A."/>
        </authorList>
    </citation>
    <scope>NUCLEOTIDE SEQUENCE [LARGE SCALE GENOMIC DNA]</scope>
    <source>
        <strain evidence="2">cv. OR44</strain>
    </source>
</reference>
<accession>A0A0E0DHB6</accession>
<feature type="region of interest" description="Disordered" evidence="1">
    <location>
        <begin position="1"/>
        <end position="26"/>
    </location>
</feature>
<dbReference type="EnsemblPlants" id="OMERI04G18520.1">
    <property type="protein sequence ID" value="OMERI04G18520.1"/>
    <property type="gene ID" value="OMERI04G18520"/>
</dbReference>
<feature type="compositionally biased region" description="Basic and acidic residues" evidence="1">
    <location>
        <begin position="1"/>
        <end position="11"/>
    </location>
</feature>
<sequence length="105" mass="11555">MTSDQVQDRAGHTMHAAARSNGDRTVARTLETTNERADFASVKRDKSWCTGRHPRTHRLHRTNTTHRATFLPPLALGGSGGMAHHRTLCGAAARESETSGVLLYY</sequence>
<organism evidence="2">
    <name type="scientific">Oryza meridionalis</name>
    <dbReference type="NCBI Taxonomy" id="40149"/>
    <lineage>
        <taxon>Eukaryota</taxon>
        <taxon>Viridiplantae</taxon>
        <taxon>Streptophyta</taxon>
        <taxon>Embryophyta</taxon>
        <taxon>Tracheophyta</taxon>
        <taxon>Spermatophyta</taxon>
        <taxon>Magnoliopsida</taxon>
        <taxon>Liliopsida</taxon>
        <taxon>Poales</taxon>
        <taxon>Poaceae</taxon>
        <taxon>BOP clade</taxon>
        <taxon>Oryzoideae</taxon>
        <taxon>Oryzeae</taxon>
        <taxon>Oryzinae</taxon>
        <taxon>Oryza</taxon>
    </lineage>
</organism>
<proteinExistence type="predicted"/>